<dbReference type="AlphaFoldDB" id="A0A402CU82"/>
<dbReference type="InterPro" id="IPR013655">
    <property type="entry name" value="PAS_fold_3"/>
</dbReference>
<dbReference type="KEGG" id="ccot:CCAX7_009490"/>
<dbReference type="Gene3D" id="3.30.70.270">
    <property type="match status" value="1"/>
</dbReference>
<dbReference type="SUPFAM" id="SSF55785">
    <property type="entry name" value="PYP-like sensor domain (PAS domain)"/>
    <property type="match status" value="1"/>
</dbReference>
<dbReference type="PANTHER" id="PTHR43155">
    <property type="entry name" value="CYCLIC DI-GMP PHOSPHODIESTERASE PA4108-RELATED"/>
    <property type="match status" value="1"/>
</dbReference>
<dbReference type="NCBIfam" id="TIGR00229">
    <property type="entry name" value="sensory_box"/>
    <property type="match status" value="1"/>
</dbReference>
<dbReference type="InterPro" id="IPR029787">
    <property type="entry name" value="Nucleotide_cyclase"/>
</dbReference>
<dbReference type="EMBL" id="AP025739">
    <property type="protein sequence ID" value="BDI28898.1"/>
    <property type="molecule type" value="Genomic_DNA"/>
</dbReference>
<name>A0A402CU82_9BACT</name>
<dbReference type="PROSITE" id="PS50112">
    <property type="entry name" value="PAS"/>
    <property type="match status" value="1"/>
</dbReference>
<dbReference type="InterPro" id="IPR003607">
    <property type="entry name" value="HD/PDEase_dom"/>
</dbReference>
<dbReference type="PROSITE" id="PS51832">
    <property type="entry name" value="HD_GYP"/>
    <property type="match status" value="1"/>
</dbReference>
<evidence type="ECO:0000313" key="1">
    <source>
        <dbReference type="EMBL" id="BDI28898.1"/>
    </source>
</evidence>
<keyword evidence="2" id="KW-1185">Reference proteome</keyword>
<dbReference type="Proteomes" id="UP000287394">
    <property type="component" value="Chromosome"/>
</dbReference>
<dbReference type="SMART" id="SM00471">
    <property type="entry name" value="HDc"/>
    <property type="match status" value="1"/>
</dbReference>
<dbReference type="InterPro" id="IPR000014">
    <property type="entry name" value="PAS"/>
</dbReference>
<dbReference type="InterPro" id="IPR035965">
    <property type="entry name" value="PAS-like_dom_sf"/>
</dbReference>
<dbReference type="PROSITE" id="PS50887">
    <property type="entry name" value="GGDEF"/>
    <property type="match status" value="1"/>
</dbReference>
<dbReference type="SUPFAM" id="SSF109604">
    <property type="entry name" value="HD-domain/PDEase-like"/>
    <property type="match status" value="1"/>
</dbReference>
<dbReference type="Pfam" id="PF13487">
    <property type="entry name" value="HD_5"/>
    <property type="match status" value="1"/>
</dbReference>
<dbReference type="InterPro" id="IPR037522">
    <property type="entry name" value="HD_GYP_dom"/>
</dbReference>
<proteinExistence type="predicted"/>
<gene>
    <name evidence="1" type="ORF">CCAX7_009490</name>
</gene>
<dbReference type="CDD" id="cd00077">
    <property type="entry name" value="HDc"/>
    <property type="match status" value="1"/>
</dbReference>
<protein>
    <submittedName>
        <fullName evidence="1">Uncharacterized protein</fullName>
    </submittedName>
</protein>
<dbReference type="InterPro" id="IPR000160">
    <property type="entry name" value="GGDEF_dom"/>
</dbReference>
<dbReference type="NCBIfam" id="TIGR00254">
    <property type="entry name" value="GGDEF"/>
    <property type="match status" value="1"/>
</dbReference>
<evidence type="ECO:0000313" key="2">
    <source>
        <dbReference type="Proteomes" id="UP000287394"/>
    </source>
</evidence>
<dbReference type="CDD" id="cd00130">
    <property type="entry name" value="PAS"/>
    <property type="match status" value="1"/>
</dbReference>
<dbReference type="Gene3D" id="1.10.3210.10">
    <property type="entry name" value="Hypothetical protein af1432"/>
    <property type="match status" value="1"/>
</dbReference>
<organism evidence="1 2">
    <name type="scientific">Capsulimonas corticalis</name>
    <dbReference type="NCBI Taxonomy" id="2219043"/>
    <lineage>
        <taxon>Bacteria</taxon>
        <taxon>Bacillati</taxon>
        <taxon>Armatimonadota</taxon>
        <taxon>Armatimonadia</taxon>
        <taxon>Capsulimonadales</taxon>
        <taxon>Capsulimonadaceae</taxon>
        <taxon>Capsulimonas</taxon>
    </lineage>
</organism>
<dbReference type="Pfam" id="PF08447">
    <property type="entry name" value="PAS_3"/>
    <property type="match status" value="1"/>
</dbReference>
<dbReference type="Pfam" id="PF00990">
    <property type="entry name" value="GGDEF"/>
    <property type="match status" value="1"/>
</dbReference>
<dbReference type="PANTHER" id="PTHR43155:SF2">
    <property type="entry name" value="CYCLIC DI-GMP PHOSPHODIESTERASE PA4108"/>
    <property type="match status" value="1"/>
</dbReference>
<sequence>MEGLCSPRMAPARPTFARRLATISTLEDTDLFMFHPQPMWVYDPQTLRVLEVNEMAVASYGYSRQEFLNLTLEDIRPPGEEAAVRQTVLRLAQGRSPNGAWRHRRKDGSILWVDVSSNGINYQGRAARLVSLYDVTMYKAMELEREQLLSEAIERADYDALTGLCNHRAFHDRLKGIVERHIRHGDPVGVVLMDLNNFRFFNDVYGHTVGDDVLRQIARLLQGATASSGDLSALARFGGDEFAVLVQGNTVSEMEQVGERMRDVLTGVSYRPPGYEQDVPMTFSVGTAKLPDDGPGTLELLAAADFRLARDKFGGGAEDAEHLRDRLARSVDGFTMLDALVTAVDNKDRYTRRHSEDVMTYSLQIARELGLDERAQYQVQVAALLHDVGKIGVPDAILRKPGKLTDDEYQAVKQHPMMGAMMIGSVPGFEGALDATRHHHERWDGEGYPFGLCGEETPLVARLMAVADAYSAMTTDRPYRKGMSQERALQILEEGAGAQWDPHCVAVFVQARRRMLT</sequence>
<dbReference type="CDD" id="cd01949">
    <property type="entry name" value="GGDEF"/>
    <property type="match status" value="1"/>
</dbReference>
<dbReference type="SUPFAM" id="SSF55073">
    <property type="entry name" value="Nucleotide cyclase"/>
    <property type="match status" value="1"/>
</dbReference>
<reference evidence="1 2" key="1">
    <citation type="journal article" date="2019" name="Int. J. Syst. Evol. Microbiol.">
        <title>Capsulimonas corticalis gen. nov., sp. nov., an aerobic capsulated bacterium, of a novel bacterial order, Capsulimonadales ord. nov., of the class Armatimonadia of the phylum Armatimonadetes.</title>
        <authorList>
            <person name="Li J."/>
            <person name="Kudo C."/>
            <person name="Tonouchi A."/>
        </authorList>
    </citation>
    <scope>NUCLEOTIDE SEQUENCE [LARGE SCALE GENOMIC DNA]</scope>
    <source>
        <strain evidence="1 2">AX-7</strain>
    </source>
</reference>
<accession>A0A402CU82</accession>
<dbReference type="SMART" id="SM00267">
    <property type="entry name" value="GGDEF"/>
    <property type="match status" value="1"/>
</dbReference>
<dbReference type="Gene3D" id="3.30.450.20">
    <property type="entry name" value="PAS domain"/>
    <property type="match status" value="1"/>
</dbReference>
<dbReference type="InterPro" id="IPR043128">
    <property type="entry name" value="Rev_trsase/Diguanyl_cyclase"/>
</dbReference>